<accession>A0A9P5N6T7</accession>
<feature type="region of interest" description="Disordered" evidence="1">
    <location>
        <begin position="1"/>
        <end position="40"/>
    </location>
</feature>
<comment type="caution">
    <text evidence="2">The sequence shown here is derived from an EMBL/GenBank/DDBJ whole genome shotgun (WGS) entry which is preliminary data.</text>
</comment>
<protein>
    <submittedName>
        <fullName evidence="2">Uncharacterized protein</fullName>
    </submittedName>
</protein>
<feature type="compositionally biased region" description="Low complexity" evidence="1">
    <location>
        <begin position="489"/>
        <end position="502"/>
    </location>
</feature>
<evidence type="ECO:0000256" key="1">
    <source>
        <dbReference type="SAM" id="MobiDB-lite"/>
    </source>
</evidence>
<feature type="compositionally biased region" description="Polar residues" evidence="1">
    <location>
        <begin position="603"/>
        <end position="615"/>
    </location>
</feature>
<feature type="compositionally biased region" description="Basic and acidic residues" evidence="1">
    <location>
        <begin position="1149"/>
        <end position="1159"/>
    </location>
</feature>
<sequence>MAEEQETLREPFAKEKAGIGLRRSKREKWKHPEPSRATACPEPSFLLGAWKRIKQAAVDLEGWTEVGQKKTWEVWDLNRSMQAGETYKKEFYTNASSFLFDGLKFSNQLKNLDDHGVGDGGNSEFGLAFDDWQKDGESNDQCREALRNAKEDTICLSQMDLIISCRGWIRDGVQENLKVEILGGSEECKALLTLKVTKFTVKLEEGLGQQEEHEPMFLVICRTNFIEESKLGPDIIRVCPAPACGAVLWANGKLGIAVWCTTDKKGKAVHGGFRTNNVRAREENLVELQHSPTNVSPTLSSNQQVQRSDARLPLRSGGEIWKSSHPIAAIMRMMRDLHRRLDHGIWKYPPNGSRQTRRGWPKGHVLTIICNAPLCLTPKNCSAYAVITQSIIKHFRVMPSPVLSTDQYDRELDTNILSLSQEDHEALLRAKTKALSTTAPVPQRPAPQWMEPIATMPHPMPQCRKPRGEATPPAEPTPRSRLRSNRKQTGSTTTGDGTSNGDPAGLAQSSMQPPVSGSAQPSMQAPQHPSSGGETSFPYNPYYGPYGHPQVMLPPGYYPYAGPGYGNPHFPQPPPSCSNSSEPLSMVNGSGDHQRPSPHPQTDHPQLNHPQTNSNTAYYPPTAYPYTGPQYRNQHLHYPHPNSMPPLCSHSSEPAVMGHPHIGPVPVHPINGSNLTINTASRDGSVPGHLALDGDMMIDAASGDHPRPSSQAQPDHLQAVPAMDGQNLTSQVHGDMQPSARPQNDCPPPPSKTGSSPKSLPDAHPALPPQTPPNPAATGSPSSPNTPAQFIFDNPALTGVQEIIDKMIDSPTVRRMSKESHVALFKGFKELDEVVKKISKQTHLSVSQICDWWDGLNNHPNGPTLWNMYQAFFKAFQEQELARLEEKDHLKHKDIIAGSISSKATVSTCYDHFKQKFGEKKYPTVLRAWYSMRQLSESGDISNAQCTREFRKFTENMDNLIRNASARLGFEAIFLAVGGIVNQDQNLSHLGGSDAMREPPASARLRRLSKRLVTEGEDLHGVQQADPLTRAPDPSDMPIIKVEPLCTNDTDKVLAQLRELVIEKTSKFGIDMLKRNNLAWKTLPSMFKKGISSMRQDQRVTLLAALSIRPIPGLQKKISLGIPKDQPVIIGVPPPADSHHTHGHRLFLDEDQKTEDRKGPPRLLPSDNLSNGTAGKKPHLPRTLEGSIPGVIIVDDESPPDAVENVEMATKNPTMSKKWVHENEDGLSDSKHDVVEDDKDETEMLSDEGGASEAPKHSERRRPERPTKRLRFEESDDDPEYSSGSDHTGNDTANDAPIARSPRYLQSHGPARLSTDSHWRCSKGSSKGSHQPSKKNDGQRAKKVTKSTKPTSSANQAPLKALTLKKPSPPPPPKLTPWSERVAEELFGGRDMDDGSKTPVLDRQGGYYAPPMPPYAAAYHGPNAPVDHRGTPSNWQSTAPGLPWYGPPGNGFWVGPLHYPGPYGYPPQNGLPAHGGQPPQVGASTQLADDAQAQGAAIQPQGK</sequence>
<feature type="compositionally biased region" description="Polar residues" evidence="1">
    <location>
        <begin position="1282"/>
        <end position="1293"/>
    </location>
</feature>
<feature type="compositionally biased region" description="Low complexity" evidence="1">
    <location>
        <begin position="1463"/>
        <end position="1472"/>
    </location>
</feature>
<feature type="compositionally biased region" description="Basic and acidic residues" evidence="1">
    <location>
        <begin position="1"/>
        <end position="17"/>
    </location>
</feature>
<evidence type="ECO:0000313" key="3">
    <source>
        <dbReference type="Proteomes" id="UP000724874"/>
    </source>
</evidence>
<feature type="region of interest" description="Disordered" evidence="1">
    <location>
        <begin position="728"/>
        <end position="791"/>
    </location>
</feature>
<organism evidence="2 3">
    <name type="scientific">Gymnopilus junonius</name>
    <name type="common">Spectacular rustgill mushroom</name>
    <name type="synonym">Gymnopilus spectabilis subsp. junonius</name>
    <dbReference type="NCBI Taxonomy" id="109634"/>
    <lineage>
        <taxon>Eukaryota</taxon>
        <taxon>Fungi</taxon>
        <taxon>Dikarya</taxon>
        <taxon>Basidiomycota</taxon>
        <taxon>Agaricomycotina</taxon>
        <taxon>Agaricomycetes</taxon>
        <taxon>Agaricomycetidae</taxon>
        <taxon>Agaricales</taxon>
        <taxon>Agaricineae</taxon>
        <taxon>Hymenogastraceae</taxon>
        <taxon>Gymnopilus</taxon>
    </lineage>
</organism>
<feature type="compositionally biased region" description="Pro residues" evidence="1">
    <location>
        <begin position="766"/>
        <end position="775"/>
    </location>
</feature>
<feature type="compositionally biased region" description="Basic and acidic residues" evidence="1">
    <location>
        <begin position="1381"/>
        <end position="1396"/>
    </location>
</feature>
<feature type="region of interest" description="Disordered" evidence="1">
    <location>
        <begin position="1463"/>
        <end position="1503"/>
    </location>
</feature>
<proteinExistence type="predicted"/>
<feature type="region of interest" description="Disordered" evidence="1">
    <location>
        <begin position="434"/>
        <end position="536"/>
    </location>
</feature>
<feature type="compositionally biased region" description="Low complexity" evidence="1">
    <location>
        <begin position="1347"/>
        <end position="1366"/>
    </location>
</feature>
<feature type="region of interest" description="Disordered" evidence="1">
    <location>
        <begin position="569"/>
        <end position="632"/>
    </location>
</feature>
<feature type="compositionally biased region" description="Low complexity" evidence="1">
    <location>
        <begin position="752"/>
        <end position="765"/>
    </location>
</feature>
<gene>
    <name evidence="2" type="ORF">CPB84DRAFT_1754859</name>
</gene>
<feature type="compositionally biased region" description="Basic and acidic residues" evidence="1">
    <location>
        <begin position="1219"/>
        <end position="1234"/>
    </location>
</feature>
<keyword evidence="3" id="KW-1185">Reference proteome</keyword>
<name>A0A9P5N6T7_GYMJU</name>
<feature type="compositionally biased region" description="Low complexity" evidence="1">
    <location>
        <begin position="1486"/>
        <end position="1503"/>
    </location>
</feature>
<feature type="region of interest" description="Disordered" evidence="1">
    <location>
        <begin position="1214"/>
        <end position="1408"/>
    </location>
</feature>
<feature type="compositionally biased region" description="Polar residues" evidence="1">
    <location>
        <begin position="779"/>
        <end position="788"/>
    </location>
</feature>
<feature type="compositionally biased region" description="Acidic residues" evidence="1">
    <location>
        <begin position="1235"/>
        <end position="1246"/>
    </location>
</feature>
<reference evidence="2" key="1">
    <citation type="submission" date="2020-11" db="EMBL/GenBank/DDBJ databases">
        <authorList>
            <consortium name="DOE Joint Genome Institute"/>
            <person name="Ahrendt S."/>
            <person name="Riley R."/>
            <person name="Andreopoulos W."/>
            <person name="LaButti K."/>
            <person name="Pangilinan J."/>
            <person name="Ruiz-duenas F.J."/>
            <person name="Barrasa J.M."/>
            <person name="Sanchez-Garcia M."/>
            <person name="Camarero S."/>
            <person name="Miyauchi S."/>
            <person name="Serrano A."/>
            <person name="Linde D."/>
            <person name="Babiker R."/>
            <person name="Drula E."/>
            <person name="Ayuso-Fernandez I."/>
            <person name="Pacheco R."/>
            <person name="Padilla G."/>
            <person name="Ferreira P."/>
            <person name="Barriuso J."/>
            <person name="Kellner H."/>
            <person name="Castanera R."/>
            <person name="Alfaro M."/>
            <person name="Ramirez L."/>
            <person name="Pisabarro A.G."/>
            <person name="Kuo A."/>
            <person name="Tritt A."/>
            <person name="Lipzen A."/>
            <person name="He G."/>
            <person name="Yan M."/>
            <person name="Ng V."/>
            <person name="Cullen D."/>
            <person name="Martin F."/>
            <person name="Rosso M.-N."/>
            <person name="Henrissat B."/>
            <person name="Hibbett D."/>
            <person name="Martinez A.T."/>
            <person name="Grigoriev I.V."/>
        </authorList>
    </citation>
    <scope>NUCLEOTIDE SEQUENCE</scope>
    <source>
        <strain evidence="2">AH 44721</strain>
    </source>
</reference>
<evidence type="ECO:0000313" key="2">
    <source>
        <dbReference type="EMBL" id="KAF8869758.1"/>
    </source>
</evidence>
<feature type="region of interest" description="Disordered" evidence="1">
    <location>
        <begin position="1149"/>
        <end position="1184"/>
    </location>
</feature>
<feature type="compositionally biased region" description="Low complexity" evidence="1">
    <location>
        <begin position="616"/>
        <end position="627"/>
    </location>
</feature>
<feature type="compositionally biased region" description="Polar residues" evidence="1">
    <location>
        <begin position="507"/>
        <end position="534"/>
    </location>
</feature>
<dbReference type="EMBL" id="JADNYJ010000408">
    <property type="protein sequence ID" value="KAF8869758.1"/>
    <property type="molecule type" value="Genomic_DNA"/>
</dbReference>
<dbReference type="Proteomes" id="UP000724874">
    <property type="component" value="Unassembled WGS sequence"/>
</dbReference>
<feature type="compositionally biased region" description="Basic and acidic residues" evidence="1">
    <location>
        <begin position="1254"/>
        <end position="1273"/>
    </location>
</feature>
<dbReference type="OrthoDB" id="2678497at2759"/>